<comment type="caution">
    <text evidence="3">The sequence shown here is derived from an EMBL/GenBank/DDBJ whole genome shotgun (WGS) entry which is preliminary data.</text>
</comment>
<dbReference type="RefSeq" id="WP_162349804.1">
    <property type="nucleotide sequence ID" value="NZ_QOVG01000006.1"/>
</dbReference>
<proteinExistence type="predicted"/>
<evidence type="ECO:0000256" key="1">
    <source>
        <dbReference type="SAM" id="MobiDB-lite"/>
    </source>
</evidence>
<dbReference type="InterPro" id="IPR029058">
    <property type="entry name" value="AB_hydrolase_fold"/>
</dbReference>
<dbReference type="SUPFAM" id="SSF53474">
    <property type="entry name" value="alpha/beta-Hydrolases"/>
    <property type="match status" value="1"/>
</dbReference>
<reference evidence="3 4" key="1">
    <citation type="submission" date="2018-07" db="EMBL/GenBank/DDBJ databases">
        <title>Whole genome Sequencing of Pseudoxanthomonas gei KCTC 32298 (T).</title>
        <authorList>
            <person name="Kumar S."/>
            <person name="Bansal K."/>
            <person name="Kaur A."/>
            <person name="Patil P."/>
            <person name="Sharma S."/>
            <person name="Patil P.B."/>
        </authorList>
    </citation>
    <scope>NUCLEOTIDE SEQUENCE [LARGE SCALE GENOMIC DNA]</scope>
    <source>
        <strain evidence="3 4">KCTC 32298</strain>
    </source>
</reference>
<sequence length="409" mass="43975">MDDSRNGSSPPTHGTGFAGEVRGQQPHVIDRELSSLLQDNYVVTDLRRGLAGNAAPLPGSWARMGDDEVRAAGIHPGLMHDAKSGFDASFYRDVQGHVVLAFAGTDEGRDWKHNFAQGLGLEDAQYGRAITLGQKARDAFGADVIFAGHSLGGGLAAAASMVTEVPAVTFNAAGVHDRTLERYGMDAGVLKHEAAQGLIRTYHVRNELLTHLQEDSIPLKWAMPDAAGHRIELPDPDPLTFFERLVPGRMLMHRLDLHFIDAVMEAQDLAQLKLRERNPGAGPATIGDAGSTSNGLLRSAVDGLAGQRGQLGLEDGERFFNTAASVAARARTDGLTRIDHLLVSDREHGIFSVQGGLQDPAHQRSRIDAQQAGQAPAQVSAAQLRAQDQQLQVQAPQLADPRQHRAAHF</sequence>
<name>A0ABX0ACN2_9GAMM</name>
<feature type="region of interest" description="Disordered" evidence="1">
    <location>
        <begin position="1"/>
        <end position="23"/>
    </location>
</feature>
<dbReference type="Gene3D" id="3.40.50.1820">
    <property type="entry name" value="alpha/beta hydrolase"/>
    <property type="match status" value="1"/>
</dbReference>
<dbReference type="Pfam" id="PF26363">
    <property type="entry name" value="Phospholipase-like"/>
    <property type="match status" value="1"/>
</dbReference>
<accession>A0ABX0ACN2</accession>
<evidence type="ECO:0000259" key="2">
    <source>
        <dbReference type="Pfam" id="PF20410"/>
    </source>
</evidence>
<dbReference type="EMBL" id="QOVG01000006">
    <property type="protein sequence ID" value="NDK39231.1"/>
    <property type="molecule type" value="Genomic_DNA"/>
</dbReference>
<feature type="compositionally biased region" description="Polar residues" evidence="1">
    <location>
        <begin position="1"/>
        <end position="12"/>
    </location>
</feature>
<evidence type="ECO:0000313" key="3">
    <source>
        <dbReference type="EMBL" id="NDK39231.1"/>
    </source>
</evidence>
<feature type="domain" description="X-Tfes XVIPCD" evidence="2">
    <location>
        <begin position="294"/>
        <end position="385"/>
    </location>
</feature>
<dbReference type="Pfam" id="PF20410">
    <property type="entry name" value="X-Tfes_XVIPCD"/>
    <property type="match status" value="1"/>
</dbReference>
<organism evidence="3 4">
    <name type="scientific">Pseudoxanthomonas gei</name>
    <dbReference type="NCBI Taxonomy" id="1383030"/>
    <lineage>
        <taxon>Bacteria</taxon>
        <taxon>Pseudomonadati</taxon>
        <taxon>Pseudomonadota</taxon>
        <taxon>Gammaproteobacteria</taxon>
        <taxon>Lysobacterales</taxon>
        <taxon>Lysobacteraceae</taxon>
        <taxon>Pseudoxanthomonas</taxon>
    </lineage>
</organism>
<keyword evidence="4" id="KW-1185">Reference proteome</keyword>
<dbReference type="Proteomes" id="UP001429354">
    <property type="component" value="Unassembled WGS sequence"/>
</dbReference>
<dbReference type="InterPro" id="IPR046519">
    <property type="entry name" value="X-Tfes_XVIPCD"/>
</dbReference>
<gene>
    <name evidence="3" type="ORF">DT603_10295</name>
</gene>
<protein>
    <submittedName>
        <fullName evidence="3">DUF2974 domain-containing protein</fullName>
    </submittedName>
</protein>
<evidence type="ECO:0000313" key="4">
    <source>
        <dbReference type="Proteomes" id="UP001429354"/>
    </source>
</evidence>